<reference evidence="1" key="2">
    <citation type="submission" date="2023-01" db="EMBL/GenBank/DDBJ databases">
        <authorList>
            <person name="Rosani U."/>
            <person name="Delmont T.O."/>
            <person name="Gaia M."/>
            <person name="Krupovic M."/>
        </authorList>
    </citation>
    <scope>NUCLEOTIDE SEQUENCE</scope>
    <source>
        <strain evidence="1">MalacoHV1/China/2018</strain>
    </source>
</reference>
<dbReference type="EMBL" id="BK063094">
    <property type="protein sequence ID" value="DBA11796.1"/>
    <property type="molecule type" value="Genomic_DNA"/>
</dbReference>
<accession>A0AA48SFH2</accession>
<evidence type="ECO:0000313" key="1">
    <source>
        <dbReference type="EMBL" id="DBA11796.1"/>
    </source>
</evidence>
<sequence length="254" mass="29257">MFLTKLFTWLAKIEEVFFTNQMEWMAMIGGLYDSNVKSRREANSTERERRRLWEGVFTVSDWSDEEWADVREAQVENYDVYANSIDIISQMLSELNFTPDEIKGFIAALTTRPDATTPERQARFIRNWFYLTKQLPGMSDSSINSAKEGRVIETTAESLRTQIRVEVMKWIIPESSGELRNDLIELTYCNNQSESDANLMTACNVKTIDECEDSSVNKVLDRLPPLVTQSPKNNNSLYKEINEVVKTKGIPLLV</sequence>
<organism evidence="1">
    <name type="scientific">Malaco herpesvirus 1</name>
    <dbReference type="NCBI Taxonomy" id="3031797"/>
    <lineage>
        <taxon>Viruses</taxon>
        <taxon>Duplodnaviria</taxon>
        <taxon>Heunggongvirae</taxon>
        <taxon>Peploviricota</taxon>
        <taxon>Herviviricetes</taxon>
        <taxon>Herpesvirales</taxon>
        <taxon>Malacoherpesviridae</taxon>
    </lineage>
</organism>
<name>A0AA48SFH2_9VIRU</name>
<reference evidence="1" key="1">
    <citation type="journal article" date="2023" name="Front. Mar. Sci.">
        <title>Tracing the invertebrate herpesviruses in the global sequence datasets.</title>
        <authorList>
            <person name="Rosani U."/>
            <person name="Gaia M."/>
            <person name="Delmont T.O."/>
            <person name="Krupovic M."/>
        </authorList>
    </citation>
    <scope>NUCLEOTIDE SEQUENCE</scope>
    <source>
        <strain evidence="1">MalacoHV1/China/2018</strain>
    </source>
</reference>
<protein>
    <submittedName>
        <fullName evidence="1">ORF95</fullName>
    </submittedName>
</protein>
<proteinExistence type="predicted"/>